<dbReference type="GO" id="GO:0008270">
    <property type="term" value="F:zinc ion binding"/>
    <property type="evidence" value="ECO:0007669"/>
    <property type="project" value="UniProtKB-KW"/>
</dbReference>
<feature type="region of interest" description="Disordered" evidence="7">
    <location>
        <begin position="249"/>
        <end position="275"/>
    </location>
</feature>
<dbReference type="FunFam" id="4.10.1000.10:FF:000021">
    <property type="entry name" value="Zinc finger CCCH domain-containing protein 17"/>
    <property type="match status" value="1"/>
</dbReference>
<proteinExistence type="predicted"/>
<evidence type="ECO:0000256" key="2">
    <source>
        <dbReference type="ARBA" id="ARBA00022737"/>
    </source>
</evidence>
<dbReference type="InterPro" id="IPR041686">
    <property type="entry name" value="Znf-CCCH_3"/>
</dbReference>
<keyword evidence="1 6" id="KW-0479">Metal-binding</keyword>
<evidence type="ECO:0000256" key="3">
    <source>
        <dbReference type="ARBA" id="ARBA00022771"/>
    </source>
</evidence>
<feature type="zinc finger region" description="C3H1-type" evidence="6">
    <location>
        <begin position="53"/>
        <end position="82"/>
    </location>
</feature>
<dbReference type="AlphaFoldDB" id="A0A9Q0U0W3"/>
<keyword evidence="4 6" id="KW-0862">Zinc</keyword>
<keyword evidence="2" id="KW-0677">Repeat</keyword>
<dbReference type="Pfam" id="PF15663">
    <property type="entry name" value="zf-CCCH_3"/>
    <property type="match status" value="1"/>
</dbReference>
<feature type="domain" description="C3H1-type" evidence="8">
    <location>
        <begin position="84"/>
        <end position="110"/>
    </location>
</feature>
<dbReference type="GO" id="GO:0003677">
    <property type="term" value="F:DNA binding"/>
    <property type="evidence" value="ECO:0007669"/>
    <property type="project" value="UniProtKB-KW"/>
</dbReference>
<feature type="compositionally biased region" description="Acidic residues" evidence="7">
    <location>
        <begin position="700"/>
        <end position="719"/>
    </location>
</feature>
<dbReference type="InterPro" id="IPR000571">
    <property type="entry name" value="Znf_CCCH"/>
</dbReference>
<comment type="caution">
    <text evidence="9">The sequence shown here is derived from an EMBL/GenBank/DDBJ whole genome shotgun (WGS) entry which is preliminary data.</text>
</comment>
<keyword evidence="10" id="KW-1185">Reference proteome</keyword>
<feature type="domain" description="C3H1-type" evidence="8">
    <location>
        <begin position="53"/>
        <end position="82"/>
    </location>
</feature>
<dbReference type="SUPFAM" id="SSF90229">
    <property type="entry name" value="CCCH zinc finger"/>
    <property type="match status" value="1"/>
</dbReference>
<dbReference type="PROSITE" id="PS50103">
    <property type="entry name" value="ZF_C3H1"/>
    <property type="match status" value="3"/>
</dbReference>
<feature type="region of interest" description="Disordered" evidence="7">
    <location>
        <begin position="441"/>
        <end position="491"/>
    </location>
</feature>
<feature type="region of interest" description="Disordered" evidence="7">
    <location>
        <begin position="695"/>
        <end position="767"/>
    </location>
</feature>
<evidence type="ECO:0000259" key="8">
    <source>
        <dbReference type="PROSITE" id="PS50103"/>
    </source>
</evidence>
<sequence>MLLCRSANNYFDPEKKTISITKKKRTAMVAATQPPPPLAPTAPTTTSAEEEALKRNTDCVYFLASPLTCKKGSDCEYRHSEYARVNPRDCYFWLNGNCLNPKCGFRHPPLDGLFGTQTTASASAGSSLPPSHAAAATAATHAHHNSGKQGVLCIFFQQGICLKGDRCAFSHGTNHASNRVSQTMALTPGTEPPPPKKAFGGLQKGTQERKLPQVNLSKAVEAPTVVKPVSKAEIASARNIAGVARNAVPPKSMDDEVPRYKPSNLPPEVNGNSRRSNRLHLSRVADDHVIQNGKEADEYLRESSPGFDVLVDDELRGSDYFHGEDQFGRAIGHEGRNLNSVDEYDMGHSTDYGSLPDDVERYGDPRGSDPYEHMQGQHAWEQHRVLPERMLVAPAHLERRGHSIADSPEHIEGSDLRYLLSKQRRVNGLRSVVSNDFVPGNHVEEQDYRGSSRRDSRHSFSHESSVSSRLRGRIKLPGGSPNGGNDLHVEREIDRGRNRGRLSPVRSMISSQQGRFRDRMKARVEEDYIEGRNFRGPQVRRELIDDKSTNFAAPKSLAELRGGTNAEGKLQQSLGKRKCLEEHPPSDADRSFDGPMSLSEILKRKRGGGAAASGSRISSVIEDDNTQKESRQSLISNSNNKAVAETQSGSSSSVLKDNDSSHLLKNEESKFATDDALVTEGENIEIVHRQSSQLPNPNEIETEDGMIADDGMEDHEYEGDDQRDGDYEYEQVDEGDYNYEEGENVDEDEYENEDGDDFAKKIGVVLS</sequence>
<feature type="zinc finger region" description="C3H1-type" evidence="6">
    <location>
        <begin position="84"/>
        <end position="110"/>
    </location>
</feature>
<evidence type="ECO:0000256" key="5">
    <source>
        <dbReference type="ARBA" id="ARBA00023125"/>
    </source>
</evidence>
<feature type="region of interest" description="Disordered" evidence="7">
    <location>
        <begin position="559"/>
        <end position="667"/>
    </location>
</feature>
<dbReference type="PANTHER" id="PTHR15725">
    <property type="entry name" value="ZN-FINGER, C-X8-C-X5-C-X3-H TYPE-CONTAINING"/>
    <property type="match status" value="1"/>
</dbReference>
<dbReference type="Proteomes" id="UP001151529">
    <property type="component" value="Chromosome 10"/>
</dbReference>
<dbReference type="Pfam" id="PF00642">
    <property type="entry name" value="zf-CCCH"/>
    <property type="match status" value="1"/>
</dbReference>
<keyword evidence="3 6" id="KW-0863">Zinc-finger</keyword>
<protein>
    <submittedName>
        <fullName evidence="9">ZINC FINGER CCCH-TYPE-CONTAINING 11A</fullName>
    </submittedName>
</protein>
<feature type="compositionally biased region" description="Polar residues" evidence="7">
    <location>
        <begin position="632"/>
        <end position="647"/>
    </location>
</feature>
<name>A0A9Q0U0W3_SALVM</name>
<dbReference type="EMBL" id="JAPFFL010000006">
    <property type="protein sequence ID" value="KAJ6721396.1"/>
    <property type="molecule type" value="Genomic_DNA"/>
</dbReference>
<gene>
    <name evidence="9" type="ORF">OIU85_024482</name>
</gene>
<reference evidence="9" key="1">
    <citation type="submission" date="2022-11" db="EMBL/GenBank/DDBJ databases">
        <authorList>
            <person name="Hyden B.L."/>
            <person name="Feng K."/>
            <person name="Yates T."/>
            <person name="Jawdy S."/>
            <person name="Smart L.B."/>
            <person name="Muchero W."/>
        </authorList>
    </citation>
    <scope>NUCLEOTIDE SEQUENCE</scope>
    <source>
        <tissue evidence="9">Shoot tip</tissue>
    </source>
</reference>
<evidence type="ECO:0000256" key="1">
    <source>
        <dbReference type="ARBA" id="ARBA00022723"/>
    </source>
</evidence>
<dbReference type="Gene3D" id="4.10.1000.10">
    <property type="entry name" value="Zinc finger, CCCH-type"/>
    <property type="match status" value="2"/>
</dbReference>
<organism evidence="9 10">
    <name type="scientific">Salix viminalis</name>
    <name type="common">Common osier</name>
    <name type="synonym">Basket willow</name>
    <dbReference type="NCBI Taxonomy" id="40686"/>
    <lineage>
        <taxon>Eukaryota</taxon>
        <taxon>Viridiplantae</taxon>
        <taxon>Streptophyta</taxon>
        <taxon>Embryophyta</taxon>
        <taxon>Tracheophyta</taxon>
        <taxon>Spermatophyta</taxon>
        <taxon>Magnoliopsida</taxon>
        <taxon>eudicotyledons</taxon>
        <taxon>Gunneridae</taxon>
        <taxon>Pentapetalae</taxon>
        <taxon>rosids</taxon>
        <taxon>fabids</taxon>
        <taxon>Malpighiales</taxon>
        <taxon>Salicaceae</taxon>
        <taxon>Saliceae</taxon>
        <taxon>Salix</taxon>
    </lineage>
</organism>
<evidence type="ECO:0000256" key="6">
    <source>
        <dbReference type="PROSITE-ProRule" id="PRU00723"/>
    </source>
</evidence>
<keyword evidence="5" id="KW-0238">DNA-binding</keyword>
<feature type="compositionally biased region" description="Acidic residues" evidence="7">
    <location>
        <begin position="727"/>
        <end position="756"/>
    </location>
</feature>
<dbReference type="SMART" id="SM00356">
    <property type="entry name" value="ZnF_C3H1"/>
    <property type="match status" value="3"/>
</dbReference>
<feature type="compositionally biased region" description="Basic and acidic residues" evidence="7">
    <location>
        <begin position="656"/>
        <end position="667"/>
    </location>
</feature>
<dbReference type="OrthoDB" id="5395350at2759"/>
<evidence type="ECO:0000313" key="9">
    <source>
        <dbReference type="EMBL" id="KAJ6721396.1"/>
    </source>
</evidence>
<feature type="compositionally biased region" description="Basic and acidic residues" evidence="7">
    <location>
        <begin position="442"/>
        <end position="461"/>
    </location>
</feature>
<feature type="compositionally biased region" description="Basic and acidic residues" evidence="7">
    <location>
        <begin position="578"/>
        <end position="592"/>
    </location>
</feature>
<evidence type="ECO:0000256" key="7">
    <source>
        <dbReference type="SAM" id="MobiDB-lite"/>
    </source>
</evidence>
<feature type="domain" description="C3H1-type" evidence="8">
    <location>
        <begin position="147"/>
        <end position="174"/>
    </location>
</feature>
<dbReference type="PANTHER" id="PTHR15725:SF14">
    <property type="entry name" value="ZINC FINGER CCCH DOMAIN-CONTAINING PROTEIN 11A"/>
    <property type="match status" value="1"/>
</dbReference>
<reference evidence="9" key="2">
    <citation type="journal article" date="2023" name="Int. J. Mol. Sci.">
        <title>De Novo Assembly and Annotation of 11 Diverse Shrub Willow (Salix) Genomes Reveals Novel Gene Organization in Sex-Linked Regions.</title>
        <authorList>
            <person name="Hyden B."/>
            <person name="Feng K."/>
            <person name="Yates T.B."/>
            <person name="Jawdy S."/>
            <person name="Cereghino C."/>
            <person name="Smart L.B."/>
            <person name="Muchero W."/>
        </authorList>
    </citation>
    <scope>NUCLEOTIDE SEQUENCE [LARGE SCALE GENOMIC DNA]</scope>
    <source>
        <tissue evidence="9">Shoot tip</tissue>
    </source>
</reference>
<evidence type="ECO:0000256" key="4">
    <source>
        <dbReference type="ARBA" id="ARBA00022833"/>
    </source>
</evidence>
<dbReference type="GO" id="GO:0003729">
    <property type="term" value="F:mRNA binding"/>
    <property type="evidence" value="ECO:0007669"/>
    <property type="project" value="TreeGrafter"/>
</dbReference>
<feature type="region of interest" description="Disordered" evidence="7">
    <location>
        <begin position="27"/>
        <end position="48"/>
    </location>
</feature>
<evidence type="ECO:0000313" key="10">
    <source>
        <dbReference type="Proteomes" id="UP001151529"/>
    </source>
</evidence>
<dbReference type="InterPro" id="IPR036855">
    <property type="entry name" value="Znf_CCCH_sf"/>
</dbReference>
<accession>A0A9Q0U0W3</accession>
<feature type="zinc finger region" description="C3H1-type" evidence="6">
    <location>
        <begin position="147"/>
        <end position="174"/>
    </location>
</feature>